<sequence>MPSPMQQSLRCRANDPALSVLVAFSLIGAYALCFCLIQWSASAADLVIANAQHWIAPFCRWTIRLQSTLGQPVFEKSYRSLCTCDAILSESRLPWTQLRPIEHLAYPVLDHAAEWYQSSPIYAGSLVADVPPLSDSGPDFEALYSDYQSLGVVLGEYEDILARIDNELDHLLADLKLVTTAAIEWQSCNTILPWDCWYRRTTTRARARHLYTRLRRMGGDLADVGSVQPTITERINAASLVRELLYNRTTQALHTLSMCTRTSDVEAVHRNRRLARDVVRNLLQLAFSEMMDTAVATLVSMLDGAMDRLCWRLRASMVICDNDRCDARDVSNLIAMVDLAAGDWKSTRRSSRHAAREQVIHWIFEKDGGACDTIDPIWRLAWHEQLFHLNSTSTEYADFTFAFDSDVQKLMAVSLDNLEISN</sequence>
<comment type="caution">
    <text evidence="1">The sequence shown here is derived from an EMBL/GenBank/DDBJ whole genome shotgun (WGS) entry which is preliminary data.</text>
</comment>
<accession>A0A4U7AM30</accession>
<name>A0A4U7AM30_9PEZI</name>
<evidence type="ECO:0000313" key="2">
    <source>
        <dbReference type="Proteomes" id="UP000308133"/>
    </source>
</evidence>
<gene>
    <name evidence="1" type="ORF">C1H76_8726</name>
</gene>
<evidence type="ECO:0000313" key="1">
    <source>
        <dbReference type="EMBL" id="TKX19108.1"/>
    </source>
</evidence>
<organism evidence="1 2">
    <name type="scientific">Elsinoe australis</name>
    <dbReference type="NCBI Taxonomy" id="40998"/>
    <lineage>
        <taxon>Eukaryota</taxon>
        <taxon>Fungi</taxon>
        <taxon>Dikarya</taxon>
        <taxon>Ascomycota</taxon>
        <taxon>Pezizomycotina</taxon>
        <taxon>Dothideomycetes</taxon>
        <taxon>Dothideomycetidae</taxon>
        <taxon>Myriangiales</taxon>
        <taxon>Elsinoaceae</taxon>
        <taxon>Elsinoe</taxon>
    </lineage>
</organism>
<dbReference type="AlphaFoldDB" id="A0A4U7AM30"/>
<protein>
    <submittedName>
        <fullName evidence="1">Uncharacterized protein</fullName>
    </submittedName>
</protein>
<proteinExistence type="predicted"/>
<dbReference type="EMBL" id="PTQR01000120">
    <property type="protein sequence ID" value="TKX19108.1"/>
    <property type="molecule type" value="Genomic_DNA"/>
</dbReference>
<dbReference type="Proteomes" id="UP000308133">
    <property type="component" value="Unassembled WGS sequence"/>
</dbReference>
<reference evidence="1 2" key="1">
    <citation type="submission" date="2018-02" db="EMBL/GenBank/DDBJ databases">
        <title>Draft genome sequences of Elsinoe sp., causing black scab on jojoba.</title>
        <authorList>
            <person name="Stodart B."/>
            <person name="Jeffress S."/>
            <person name="Ash G."/>
            <person name="Arun Chinnappa K."/>
        </authorList>
    </citation>
    <scope>NUCLEOTIDE SEQUENCE [LARGE SCALE GENOMIC DNA]</scope>
    <source>
        <strain evidence="1 2">Hillstone_2</strain>
    </source>
</reference>